<keyword evidence="7" id="KW-0653">Protein transport</keyword>
<keyword evidence="4" id="KW-1003">Cell membrane</keyword>
<evidence type="ECO:0000313" key="13">
    <source>
        <dbReference type="Proteomes" id="UP000297861"/>
    </source>
</evidence>
<proteinExistence type="inferred from homology"/>
<keyword evidence="6" id="KW-0812">Transmembrane</keyword>
<protein>
    <submittedName>
        <fullName evidence="12">Energy transducer TonB</fullName>
    </submittedName>
</protein>
<dbReference type="PROSITE" id="PS52015">
    <property type="entry name" value="TONB_CTD"/>
    <property type="match status" value="1"/>
</dbReference>
<dbReference type="RefSeq" id="WP_026626921.1">
    <property type="nucleotide sequence ID" value="NZ_JAWZLG010000074.1"/>
</dbReference>
<evidence type="ECO:0000256" key="10">
    <source>
        <dbReference type="SAM" id="SignalP"/>
    </source>
</evidence>
<evidence type="ECO:0000256" key="2">
    <source>
        <dbReference type="ARBA" id="ARBA00006555"/>
    </source>
</evidence>
<dbReference type="InterPro" id="IPR037682">
    <property type="entry name" value="TonB_C"/>
</dbReference>
<reference evidence="12 13" key="1">
    <citation type="submission" date="2019-03" db="EMBL/GenBank/DDBJ databases">
        <title>San Antonio Military Medical Center submission to MRSN (WRAIR), pending publication.</title>
        <authorList>
            <person name="Blyth D.M."/>
            <person name="Mccarthy S.L."/>
            <person name="Schall S.E."/>
            <person name="Stam J.A."/>
            <person name="Ong A.C."/>
            <person name="Mcgann P.T."/>
        </authorList>
    </citation>
    <scope>NUCLEOTIDE SEQUENCE [LARGE SCALE GENOMIC DNA]</scope>
    <source>
        <strain evidence="12 13">MRSN571793</strain>
    </source>
</reference>
<accession>A0A4Y8KZ08</accession>
<dbReference type="PANTHER" id="PTHR33446:SF2">
    <property type="entry name" value="PROTEIN TONB"/>
    <property type="match status" value="1"/>
</dbReference>
<evidence type="ECO:0000256" key="5">
    <source>
        <dbReference type="ARBA" id="ARBA00022519"/>
    </source>
</evidence>
<keyword evidence="8" id="KW-1133">Transmembrane helix</keyword>
<evidence type="ECO:0000256" key="4">
    <source>
        <dbReference type="ARBA" id="ARBA00022475"/>
    </source>
</evidence>
<dbReference type="NCBIfam" id="TIGR01352">
    <property type="entry name" value="tonB_Cterm"/>
    <property type="match status" value="1"/>
</dbReference>
<feature type="chain" id="PRO_5021355214" evidence="10">
    <location>
        <begin position="24"/>
        <end position="129"/>
    </location>
</feature>
<evidence type="ECO:0000256" key="8">
    <source>
        <dbReference type="ARBA" id="ARBA00022989"/>
    </source>
</evidence>
<dbReference type="PANTHER" id="PTHR33446">
    <property type="entry name" value="PROTEIN TONB-RELATED"/>
    <property type="match status" value="1"/>
</dbReference>
<sequence>MKNIFKYVLSLIIFFIATNISCSQETVYTSAEVMPQYPGGENEMMKYFTTIKYPKISVENSINSRVIARFIITKEGKIRNIEILKSLNKEFDTEFVKFIQAMPDWIPAKQNGQNVSCYYTIPMTIHFQR</sequence>
<feature type="signal peptide" evidence="10">
    <location>
        <begin position="1"/>
        <end position="23"/>
    </location>
</feature>
<dbReference type="Gene3D" id="3.30.1150.10">
    <property type="match status" value="1"/>
</dbReference>
<dbReference type="GO" id="GO:0031992">
    <property type="term" value="F:energy transducer activity"/>
    <property type="evidence" value="ECO:0007669"/>
    <property type="project" value="TreeGrafter"/>
</dbReference>
<evidence type="ECO:0000313" key="12">
    <source>
        <dbReference type="EMBL" id="TFD95679.1"/>
    </source>
</evidence>
<name>A0A4Y8KZ08_9BACT</name>
<evidence type="ECO:0000256" key="1">
    <source>
        <dbReference type="ARBA" id="ARBA00004383"/>
    </source>
</evidence>
<comment type="similarity">
    <text evidence="2">Belongs to the TonB family.</text>
</comment>
<evidence type="ECO:0000256" key="3">
    <source>
        <dbReference type="ARBA" id="ARBA00022448"/>
    </source>
</evidence>
<dbReference type="GO" id="GO:0098797">
    <property type="term" value="C:plasma membrane protein complex"/>
    <property type="evidence" value="ECO:0007669"/>
    <property type="project" value="TreeGrafter"/>
</dbReference>
<organism evidence="12 13">
    <name type="scientific">Dysgonomonas capnocytophagoides</name>
    <dbReference type="NCBI Taxonomy" id="45254"/>
    <lineage>
        <taxon>Bacteria</taxon>
        <taxon>Pseudomonadati</taxon>
        <taxon>Bacteroidota</taxon>
        <taxon>Bacteroidia</taxon>
        <taxon>Bacteroidales</taxon>
        <taxon>Dysgonomonadaceae</taxon>
        <taxon>Dysgonomonas</taxon>
    </lineage>
</organism>
<comment type="caution">
    <text evidence="12">The sequence shown here is derived from an EMBL/GenBank/DDBJ whole genome shotgun (WGS) entry which is preliminary data.</text>
</comment>
<keyword evidence="9" id="KW-0472">Membrane</keyword>
<feature type="domain" description="TonB C-terminal" evidence="11">
    <location>
        <begin position="38"/>
        <end position="129"/>
    </location>
</feature>
<dbReference type="STRING" id="1121485.GCA_000426485_03095"/>
<dbReference type="AlphaFoldDB" id="A0A4Y8KZ08"/>
<dbReference type="GO" id="GO:0015031">
    <property type="term" value="P:protein transport"/>
    <property type="evidence" value="ECO:0007669"/>
    <property type="project" value="UniProtKB-KW"/>
</dbReference>
<dbReference type="GO" id="GO:0055085">
    <property type="term" value="P:transmembrane transport"/>
    <property type="evidence" value="ECO:0007669"/>
    <property type="project" value="InterPro"/>
</dbReference>
<dbReference type="Pfam" id="PF03544">
    <property type="entry name" value="TonB_C"/>
    <property type="match status" value="1"/>
</dbReference>
<comment type="subcellular location">
    <subcellularLocation>
        <location evidence="1">Cell inner membrane</location>
        <topology evidence="1">Single-pass membrane protein</topology>
        <orientation evidence="1">Periplasmic side</orientation>
    </subcellularLocation>
</comment>
<gene>
    <name evidence="12" type="ORF">E2605_12660</name>
</gene>
<evidence type="ECO:0000256" key="9">
    <source>
        <dbReference type="ARBA" id="ARBA00023136"/>
    </source>
</evidence>
<dbReference type="OrthoDB" id="9814002at2"/>
<dbReference type="EMBL" id="SOML01000007">
    <property type="protein sequence ID" value="TFD95679.1"/>
    <property type="molecule type" value="Genomic_DNA"/>
</dbReference>
<evidence type="ECO:0000256" key="6">
    <source>
        <dbReference type="ARBA" id="ARBA00022692"/>
    </source>
</evidence>
<dbReference type="SUPFAM" id="SSF74653">
    <property type="entry name" value="TolA/TonB C-terminal domain"/>
    <property type="match status" value="1"/>
</dbReference>
<keyword evidence="5" id="KW-0997">Cell inner membrane</keyword>
<dbReference type="InterPro" id="IPR006260">
    <property type="entry name" value="TonB/TolA_C"/>
</dbReference>
<keyword evidence="10" id="KW-0732">Signal</keyword>
<evidence type="ECO:0000259" key="11">
    <source>
        <dbReference type="PROSITE" id="PS52015"/>
    </source>
</evidence>
<keyword evidence="13" id="KW-1185">Reference proteome</keyword>
<keyword evidence="3" id="KW-0813">Transport</keyword>
<evidence type="ECO:0000256" key="7">
    <source>
        <dbReference type="ARBA" id="ARBA00022927"/>
    </source>
</evidence>
<dbReference type="Proteomes" id="UP000297861">
    <property type="component" value="Unassembled WGS sequence"/>
</dbReference>
<dbReference type="InterPro" id="IPR051045">
    <property type="entry name" value="TonB-dependent_transducer"/>
</dbReference>